<evidence type="ECO:0000256" key="11">
    <source>
        <dbReference type="ARBA" id="ARBA00029597"/>
    </source>
</evidence>
<dbReference type="eggNOG" id="COG1025">
    <property type="taxonomic scope" value="Bacteria"/>
</dbReference>
<keyword evidence="9" id="KW-0862">Zinc</keyword>
<evidence type="ECO:0000256" key="4">
    <source>
        <dbReference type="ARBA" id="ARBA00012449"/>
    </source>
</evidence>
<dbReference type="FunFam" id="3.30.830.10:FF:000012">
    <property type="entry name" value="Protease 3"/>
    <property type="match status" value="1"/>
</dbReference>
<comment type="cofactor">
    <cofactor evidence="1">
        <name>Zn(2+)</name>
        <dbReference type="ChEBI" id="CHEBI:29105"/>
    </cofactor>
</comment>
<proteinExistence type="inferred from homology"/>
<feature type="domain" description="Coenzyme PQQ synthesis protein F-like C-terminal lobe" evidence="17">
    <location>
        <begin position="791"/>
        <end position="887"/>
    </location>
</feature>
<dbReference type="InterPro" id="IPR032632">
    <property type="entry name" value="Peptidase_M16_M"/>
</dbReference>
<dbReference type="Pfam" id="PF16187">
    <property type="entry name" value="Peptidase_M16_M"/>
    <property type="match status" value="1"/>
</dbReference>
<dbReference type="Pfam" id="PF22456">
    <property type="entry name" value="PqqF-like_C_4"/>
    <property type="match status" value="1"/>
</dbReference>
<evidence type="ECO:0000259" key="15">
    <source>
        <dbReference type="Pfam" id="PF05193"/>
    </source>
</evidence>
<dbReference type="AlphaFoldDB" id="W7Q8Q2"/>
<evidence type="ECO:0000259" key="16">
    <source>
        <dbReference type="Pfam" id="PF16187"/>
    </source>
</evidence>
<sequence>MKLKSLKYIAAAGLITLAGCTQTKVTQVESFPEYVAESDIIKSPNDTRQYRFITLENNMRVLLVSDPATQTAAVSLDVRVGSLNNPVSQPGLLHYLEHMLFLGTKSYPEPDGFNKFLSENGGVRNAYTARSNTNYYYQVVDGKLDESLARFSEFFTAPLFDKTYSEKELSAIDNEWSMRKSDDQFARMLINNQTSAAGHPIHIFSMGNKQTLSDKTDSELYAQMREFYHIYYSANLMNLVIVSQAGLDELAQLAKQHFAAIKNHNTPEPLVTAKGLTKNELNQHIYQKTINDIKQLILQFPYKIDNYHWQDKPFTYVHKLFNSKDENTLYDYLSKQGLINGAGIGMDHSYYGDNGYIEISYSLTDKGKNNKDQIIAATQAYFKLIQNQGIQQSYFAELQQVMHNNFINFNMPSPLRLATHLSPMLHTQPAQYIIKGLFDVGEFSEQQINQLLSQIDFSQMRVWHRGNDITATQQLTYADGQFDTQAISQAELKQWQQQAAAINLSLPDKNELLQTADATNADSAPSSATAEKLLKPTAIVNKKGAYAWLAHSQHFQQNQGYIELTLNSDLAASNIKQYMAADILKHLWTEATLAQTNAAQQAGIKVSVGEGMDKNLKVSLSGPTEQHLKLMTSVFSSLIELKVDERIFNQKKDEALAWLTNRDNDPLTAQAQKEMGSLIHATAWRYHEQAKALEQLTYQDVVEHHKKLLANNALNLFAFGNYQQADISTIMDTLLSKLPTNRQAADLYYPAEVKVSAAQSQLTAEHTDVAILQQYWLPEKSLKKFSQILTLNALYQPMFFKTLRTDKEIGYVVGSSPMQINQFPAWGFMVQSKSHSAEQIIEQINAFNQQFAAQLKMLPAAVVNNLTASIIQQINQPPKNIYQEMHAFLADFNQGNFEFDSRETLLANLQQVTLADVQNIFAEVTDPEKHQLYRVEVVGSKFEPAKVK</sequence>
<dbReference type="Pfam" id="PF05193">
    <property type="entry name" value="Peptidase_M16_C"/>
    <property type="match status" value="1"/>
</dbReference>
<dbReference type="SUPFAM" id="SSF63411">
    <property type="entry name" value="LuxS/MPP-like metallohydrolase"/>
    <property type="match status" value="4"/>
</dbReference>
<comment type="function">
    <text evidence="2">Endopeptidase that degrades small peptides of less than 7 kDa, such as glucagon and insulin.</text>
</comment>
<dbReference type="PANTHER" id="PTHR43690:SF18">
    <property type="entry name" value="INSULIN-DEGRADING ENZYME-RELATED"/>
    <property type="match status" value="1"/>
</dbReference>
<evidence type="ECO:0000256" key="1">
    <source>
        <dbReference type="ARBA" id="ARBA00001947"/>
    </source>
</evidence>
<dbReference type="GO" id="GO:0004222">
    <property type="term" value="F:metalloendopeptidase activity"/>
    <property type="evidence" value="ECO:0007669"/>
    <property type="project" value="UniProtKB-EC"/>
</dbReference>
<keyword evidence="10" id="KW-0482">Metalloprotease</keyword>
<keyword evidence="19" id="KW-1185">Reference proteome</keyword>
<dbReference type="Gene3D" id="3.30.830.10">
    <property type="entry name" value="Metalloenzyme, LuxS/M16 peptidase-like"/>
    <property type="match status" value="4"/>
</dbReference>
<dbReference type="EMBL" id="ARZY01000048">
    <property type="protein sequence ID" value="EWH08381.1"/>
    <property type="molecule type" value="Genomic_DNA"/>
</dbReference>
<dbReference type="PANTHER" id="PTHR43690">
    <property type="entry name" value="NARDILYSIN"/>
    <property type="match status" value="1"/>
</dbReference>
<name>W7Q8Q2_9ALTE</name>
<evidence type="ECO:0000256" key="7">
    <source>
        <dbReference type="ARBA" id="ARBA00022723"/>
    </source>
</evidence>
<organism evidence="18 19">
    <name type="scientific">Catenovulum agarivorans DS-2</name>
    <dbReference type="NCBI Taxonomy" id="1328313"/>
    <lineage>
        <taxon>Bacteria</taxon>
        <taxon>Pseudomonadati</taxon>
        <taxon>Pseudomonadota</taxon>
        <taxon>Gammaproteobacteria</taxon>
        <taxon>Alteromonadales</taxon>
        <taxon>Alteromonadaceae</taxon>
        <taxon>Catenovulum</taxon>
    </lineage>
</organism>
<gene>
    <name evidence="18" type="ORF">DS2_17607</name>
</gene>
<evidence type="ECO:0000313" key="18">
    <source>
        <dbReference type="EMBL" id="EWH08381.1"/>
    </source>
</evidence>
<comment type="similarity">
    <text evidence="3">Belongs to the peptidase M16 family.</text>
</comment>
<evidence type="ECO:0000256" key="13">
    <source>
        <dbReference type="ARBA" id="ARBA00033450"/>
    </source>
</evidence>
<dbReference type="InterPro" id="IPR007863">
    <property type="entry name" value="Peptidase_M16_C"/>
</dbReference>
<evidence type="ECO:0000256" key="2">
    <source>
        <dbReference type="ARBA" id="ARBA00002184"/>
    </source>
</evidence>
<feature type="domain" description="Peptidase M16 N-terminal" evidence="14">
    <location>
        <begin position="60"/>
        <end position="183"/>
    </location>
</feature>
<feature type="domain" description="Peptidase M16 C-terminal" evidence="15">
    <location>
        <begin position="221"/>
        <end position="400"/>
    </location>
</feature>
<protein>
    <recommendedName>
        <fullName evidence="5">Protease 3</fullName>
        <ecNumber evidence="4">3.4.24.55</ecNumber>
    </recommendedName>
    <alternativeName>
        <fullName evidence="13">Pitrilysin</fullName>
    </alternativeName>
    <alternativeName>
        <fullName evidence="12">Protease III</fullName>
    </alternativeName>
    <alternativeName>
        <fullName evidence="11">Protease pi</fullName>
    </alternativeName>
</protein>
<evidence type="ECO:0000256" key="6">
    <source>
        <dbReference type="ARBA" id="ARBA00022670"/>
    </source>
</evidence>
<dbReference type="OrthoDB" id="9811314at2"/>
<evidence type="ECO:0000259" key="17">
    <source>
        <dbReference type="Pfam" id="PF22456"/>
    </source>
</evidence>
<reference evidence="18 19" key="1">
    <citation type="journal article" date="2014" name="Genome Announc.">
        <title>Draft Genome Sequence of the Agar-Degrading Bacterium Catenovulum sp. Strain DS-2, Isolated from Intestines of Haliotis diversicolor.</title>
        <authorList>
            <person name="Shan D."/>
            <person name="Li X."/>
            <person name="Gu Z."/>
            <person name="Wei G."/>
            <person name="Gao Z."/>
            <person name="Shao Z."/>
        </authorList>
    </citation>
    <scope>NUCLEOTIDE SEQUENCE [LARGE SCALE GENOMIC DNA]</scope>
    <source>
        <strain evidence="18 19">DS-2</strain>
    </source>
</reference>
<dbReference type="InterPro" id="IPR050626">
    <property type="entry name" value="Peptidase_M16"/>
</dbReference>
<evidence type="ECO:0000256" key="12">
    <source>
        <dbReference type="ARBA" id="ARBA00031184"/>
    </source>
</evidence>
<keyword evidence="8" id="KW-0378">Hydrolase</keyword>
<evidence type="ECO:0000256" key="3">
    <source>
        <dbReference type="ARBA" id="ARBA00007261"/>
    </source>
</evidence>
<dbReference type="PROSITE" id="PS51257">
    <property type="entry name" value="PROKAR_LIPOPROTEIN"/>
    <property type="match status" value="1"/>
</dbReference>
<evidence type="ECO:0000313" key="19">
    <source>
        <dbReference type="Proteomes" id="UP000019276"/>
    </source>
</evidence>
<dbReference type="InterPro" id="IPR054734">
    <property type="entry name" value="PqqF-like_C_4"/>
</dbReference>
<evidence type="ECO:0000256" key="10">
    <source>
        <dbReference type="ARBA" id="ARBA00023049"/>
    </source>
</evidence>
<dbReference type="GO" id="GO:0046872">
    <property type="term" value="F:metal ion binding"/>
    <property type="evidence" value="ECO:0007669"/>
    <property type="project" value="UniProtKB-KW"/>
</dbReference>
<dbReference type="STRING" id="1328313.DS2_17607"/>
<dbReference type="InterPro" id="IPR011765">
    <property type="entry name" value="Pept_M16_N"/>
</dbReference>
<dbReference type="Pfam" id="PF00675">
    <property type="entry name" value="Peptidase_M16"/>
    <property type="match status" value="1"/>
</dbReference>
<feature type="domain" description="Peptidase M16 middle/third" evidence="16">
    <location>
        <begin position="413"/>
        <end position="692"/>
    </location>
</feature>
<evidence type="ECO:0000259" key="14">
    <source>
        <dbReference type="Pfam" id="PF00675"/>
    </source>
</evidence>
<accession>W7Q8Q2</accession>
<evidence type="ECO:0000256" key="8">
    <source>
        <dbReference type="ARBA" id="ARBA00022801"/>
    </source>
</evidence>
<keyword evidence="7" id="KW-0479">Metal-binding</keyword>
<dbReference type="RefSeq" id="WP_035016295.1">
    <property type="nucleotide sequence ID" value="NZ_ARZY01000048.1"/>
</dbReference>
<evidence type="ECO:0000256" key="9">
    <source>
        <dbReference type="ARBA" id="ARBA00022833"/>
    </source>
</evidence>
<dbReference type="GO" id="GO:0006508">
    <property type="term" value="P:proteolysis"/>
    <property type="evidence" value="ECO:0007669"/>
    <property type="project" value="UniProtKB-KW"/>
</dbReference>
<keyword evidence="6" id="KW-0645">Protease</keyword>
<comment type="caution">
    <text evidence="18">The sequence shown here is derived from an EMBL/GenBank/DDBJ whole genome shotgun (WGS) entry which is preliminary data.</text>
</comment>
<dbReference type="Proteomes" id="UP000019276">
    <property type="component" value="Unassembled WGS sequence"/>
</dbReference>
<dbReference type="InterPro" id="IPR011249">
    <property type="entry name" value="Metalloenz_LuxS/M16"/>
</dbReference>
<evidence type="ECO:0000256" key="5">
    <source>
        <dbReference type="ARBA" id="ARBA00017565"/>
    </source>
</evidence>
<dbReference type="EC" id="3.4.24.55" evidence="4"/>